<dbReference type="CDD" id="cd00130">
    <property type="entry name" value="PAS"/>
    <property type="match status" value="1"/>
</dbReference>
<evidence type="ECO:0000259" key="4">
    <source>
        <dbReference type="PROSITE" id="PS50113"/>
    </source>
</evidence>
<dbReference type="Gene3D" id="3.30.450.20">
    <property type="entry name" value="PAS domain"/>
    <property type="match status" value="3"/>
</dbReference>
<proteinExistence type="predicted"/>
<evidence type="ECO:0000259" key="5">
    <source>
        <dbReference type="PROSITE" id="PS50887"/>
    </source>
</evidence>
<organism evidence="6 7">
    <name type="scientific">Paramagnetospirillum magneticum (strain ATCC 700264 / AMB-1)</name>
    <name type="common">Magnetospirillum magneticum</name>
    <dbReference type="NCBI Taxonomy" id="342108"/>
    <lineage>
        <taxon>Bacteria</taxon>
        <taxon>Pseudomonadati</taxon>
        <taxon>Pseudomonadota</taxon>
        <taxon>Alphaproteobacteria</taxon>
        <taxon>Rhodospirillales</taxon>
        <taxon>Magnetospirillaceae</taxon>
        <taxon>Paramagnetospirillum</taxon>
    </lineage>
</organism>
<dbReference type="SMART" id="SM00091">
    <property type="entry name" value="PAS"/>
    <property type="match status" value="3"/>
</dbReference>
<reference evidence="6 7" key="1">
    <citation type="journal article" date="2005" name="DNA Res.">
        <title>Complete genome sequence of the facultative anaerobic magnetotactic bacterium Magnetospirillum sp. strain AMB-1.</title>
        <authorList>
            <person name="Matsunaga T."/>
            <person name="Okamura Y."/>
            <person name="Fukuda Y."/>
            <person name="Wahyudi A.T."/>
            <person name="Murase Y."/>
            <person name="Takeyama H."/>
        </authorList>
    </citation>
    <scope>NUCLEOTIDE SEQUENCE [LARGE SCALE GENOMIC DNA]</scope>
    <source>
        <strain evidence="7">ATCC 700264 / AMB-1</strain>
    </source>
</reference>
<protein>
    <recommendedName>
        <fullName evidence="1">diguanylate cyclase</fullName>
        <ecNumber evidence="1">2.7.7.65</ecNumber>
    </recommendedName>
</protein>
<dbReference type="CDD" id="cd01949">
    <property type="entry name" value="GGDEF"/>
    <property type="match status" value="1"/>
</dbReference>
<dbReference type="SMART" id="SM00086">
    <property type="entry name" value="PAC"/>
    <property type="match status" value="3"/>
</dbReference>
<dbReference type="EMBL" id="AP007255">
    <property type="protein sequence ID" value="BAE53219.1"/>
    <property type="molecule type" value="Genomic_DNA"/>
</dbReference>
<dbReference type="InterPro" id="IPR000160">
    <property type="entry name" value="GGDEF_dom"/>
</dbReference>
<dbReference type="AlphaFoldDB" id="Q2VYV6"/>
<dbReference type="PANTHER" id="PTHR45138">
    <property type="entry name" value="REGULATORY COMPONENTS OF SENSORY TRANSDUCTION SYSTEM"/>
    <property type="match status" value="1"/>
</dbReference>
<feature type="domain" description="PAS" evidence="3">
    <location>
        <begin position="290"/>
        <end position="343"/>
    </location>
</feature>
<dbReference type="InterPro" id="IPR043128">
    <property type="entry name" value="Rev_trsase/Diguanyl_cyclase"/>
</dbReference>
<keyword evidence="7" id="KW-1185">Reference proteome</keyword>
<dbReference type="HOGENOM" id="CLU_000445_11_4_5"/>
<dbReference type="InterPro" id="IPR050469">
    <property type="entry name" value="Diguanylate_Cyclase"/>
</dbReference>
<dbReference type="InterPro" id="IPR000014">
    <property type="entry name" value="PAS"/>
</dbReference>
<dbReference type="InterPro" id="IPR001610">
    <property type="entry name" value="PAC"/>
</dbReference>
<evidence type="ECO:0000313" key="7">
    <source>
        <dbReference type="Proteomes" id="UP000007058"/>
    </source>
</evidence>
<dbReference type="EC" id="2.7.7.65" evidence="1"/>
<accession>Q2VYV6</accession>
<dbReference type="InterPro" id="IPR029787">
    <property type="entry name" value="Nucleotide_cyclase"/>
</dbReference>
<dbReference type="GO" id="GO:0052621">
    <property type="term" value="F:diguanylate cyclase activity"/>
    <property type="evidence" value="ECO:0007669"/>
    <property type="project" value="UniProtKB-EC"/>
</dbReference>
<evidence type="ECO:0000313" key="6">
    <source>
        <dbReference type="EMBL" id="BAE53219.1"/>
    </source>
</evidence>
<dbReference type="SUPFAM" id="SSF55785">
    <property type="entry name" value="PYP-like sensor domain (PAS domain)"/>
    <property type="match status" value="3"/>
</dbReference>
<name>Q2VYV6_PARM1</name>
<dbReference type="FunFam" id="3.30.70.270:FF:000001">
    <property type="entry name" value="Diguanylate cyclase domain protein"/>
    <property type="match status" value="1"/>
</dbReference>
<dbReference type="NCBIfam" id="TIGR00229">
    <property type="entry name" value="sensory_box"/>
    <property type="match status" value="2"/>
</dbReference>
<evidence type="ECO:0000256" key="1">
    <source>
        <dbReference type="ARBA" id="ARBA00012528"/>
    </source>
</evidence>
<dbReference type="KEGG" id="mag:amb4415"/>
<feature type="domain" description="PAC" evidence="4">
    <location>
        <begin position="363"/>
        <end position="415"/>
    </location>
</feature>
<dbReference type="InterPro" id="IPR000700">
    <property type="entry name" value="PAS-assoc_C"/>
</dbReference>
<dbReference type="Pfam" id="PF13426">
    <property type="entry name" value="PAS_9"/>
    <property type="match status" value="2"/>
</dbReference>
<dbReference type="PROSITE" id="PS50112">
    <property type="entry name" value="PAS"/>
    <property type="match status" value="1"/>
</dbReference>
<dbReference type="PANTHER" id="PTHR45138:SF9">
    <property type="entry name" value="DIGUANYLATE CYCLASE DGCM-RELATED"/>
    <property type="match status" value="1"/>
</dbReference>
<dbReference type="Pfam" id="PF08448">
    <property type="entry name" value="PAS_4"/>
    <property type="match status" value="1"/>
</dbReference>
<dbReference type="SUPFAM" id="SSF55073">
    <property type="entry name" value="Nucleotide cyclase"/>
    <property type="match status" value="1"/>
</dbReference>
<dbReference type="InterPro" id="IPR035965">
    <property type="entry name" value="PAS-like_dom_sf"/>
</dbReference>
<dbReference type="Proteomes" id="UP000007058">
    <property type="component" value="Chromosome"/>
</dbReference>
<dbReference type="SMART" id="SM00267">
    <property type="entry name" value="GGDEF"/>
    <property type="match status" value="1"/>
</dbReference>
<dbReference type="Pfam" id="PF00990">
    <property type="entry name" value="GGDEF"/>
    <property type="match status" value="1"/>
</dbReference>
<feature type="domain" description="GGDEF" evidence="5">
    <location>
        <begin position="447"/>
        <end position="578"/>
    </location>
</feature>
<comment type="catalytic activity">
    <reaction evidence="2">
        <text>2 GTP = 3',3'-c-di-GMP + 2 diphosphate</text>
        <dbReference type="Rhea" id="RHEA:24898"/>
        <dbReference type="ChEBI" id="CHEBI:33019"/>
        <dbReference type="ChEBI" id="CHEBI:37565"/>
        <dbReference type="ChEBI" id="CHEBI:58805"/>
        <dbReference type="EC" id="2.7.7.65"/>
    </reaction>
</comment>
<evidence type="ECO:0000256" key="2">
    <source>
        <dbReference type="ARBA" id="ARBA00034247"/>
    </source>
</evidence>
<sequence length="578" mass="62840">MGSMGRAETPAERRRKGPRFGANFMTVLEVSRELVCLCVDGVVADANSAGIAMLGAGSADQVVGRAFRDLVGGDYAGVIDDLLHLKEIEDSAFPIKVRHLDGGTFEAELQIHPARELGPAHAVVTARDISHQGRLARTARDSEDRFQALVERSMHLVLLCHGGRIGYINATGVAVLGGTDPSQFAGIPVSEIFAGDYREIVAADLGALLDEGGIMPMRLARLDGSTFDAQIKATKLPSQGAAPEYMVEARDITGQIRAVAALRHMNDTLEQQVAARTRELDEERARAVEARAFVESLLEAVPNPLWWKDTRGRYLGYNGAFRELHGVGPTDWIGRTTAEMVNPGFAAIASQADTQALAEAGRVQFEAHLEVAADRALDVVVNKTVWHGRDNRPEGVIGVMLDITERKRMEAELRRLATTDVLTGIFNRRHFMEMARIEVDRARRHGRPLVALMLDIDHFKRINDTHGHPVGDVAIKALADVCTQIIRHEDVLGRMGGEEFAIVLTETDLDGALLVAERLRQAVAAIRIPAELGTVAFTTSIGVAERLEGDATIDTILSRADMALYSAKRSGRNKVAVG</sequence>
<dbReference type="InterPro" id="IPR013656">
    <property type="entry name" value="PAS_4"/>
</dbReference>
<evidence type="ECO:0000259" key="3">
    <source>
        <dbReference type="PROSITE" id="PS50112"/>
    </source>
</evidence>
<dbReference type="PROSITE" id="PS50113">
    <property type="entry name" value="PAC"/>
    <property type="match status" value="1"/>
</dbReference>
<gene>
    <name evidence="6" type="ordered locus">amb4415</name>
</gene>
<dbReference type="PROSITE" id="PS50887">
    <property type="entry name" value="GGDEF"/>
    <property type="match status" value="1"/>
</dbReference>
<dbReference type="Gene3D" id="3.30.70.270">
    <property type="match status" value="1"/>
</dbReference>
<dbReference type="STRING" id="342108.amb4415"/>
<dbReference type="NCBIfam" id="TIGR00254">
    <property type="entry name" value="GGDEF"/>
    <property type="match status" value="1"/>
</dbReference>